<gene>
    <name evidence="1" type="ORF">PN36_33040</name>
</gene>
<sequence>MPGQLTDDTELFEKVASGFYNKPDRKPLELYKLRVPIDSQTYLKILEEIKNQGNGSLYMLPKKDVPFPPNIYNCATFWGKCGVDLPHKSGILTDYI</sequence>
<evidence type="ECO:0000313" key="1">
    <source>
        <dbReference type="EMBL" id="KHD04795.1"/>
    </source>
</evidence>
<dbReference type="Proteomes" id="UP000030428">
    <property type="component" value="Unassembled WGS sequence"/>
</dbReference>
<proteinExistence type="predicted"/>
<protein>
    <submittedName>
        <fullName evidence="1">Uncharacterized protein</fullName>
    </submittedName>
</protein>
<name>A0A0A6P1M8_9GAMM</name>
<evidence type="ECO:0000313" key="2">
    <source>
        <dbReference type="Proteomes" id="UP000030428"/>
    </source>
</evidence>
<dbReference type="EMBL" id="JSZA02000317">
    <property type="protein sequence ID" value="KHD04795.1"/>
    <property type="molecule type" value="Genomic_DNA"/>
</dbReference>
<reference evidence="1 2" key="1">
    <citation type="journal article" date="2016" name="Front. Microbiol.">
        <title>Single-Cell (Meta-)Genomics of a Dimorphic Candidatus Thiomargarita nelsonii Reveals Genomic Plasticity.</title>
        <authorList>
            <person name="Flood B.E."/>
            <person name="Fliss P."/>
            <person name="Jones D.S."/>
            <person name="Dick G.J."/>
            <person name="Jain S."/>
            <person name="Kaster A.K."/>
            <person name="Winkel M."/>
            <person name="Mussmann M."/>
            <person name="Bailey J."/>
        </authorList>
    </citation>
    <scope>NUCLEOTIDE SEQUENCE [LARGE SCALE GENOMIC DNA]</scope>
    <source>
        <strain evidence="1">Hydrate Ridge</strain>
    </source>
</reference>
<organism evidence="1 2">
    <name type="scientific">Candidatus Thiomargarita nelsonii</name>
    <dbReference type="NCBI Taxonomy" id="1003181"/>
    <lineage>
        <taxon>Bacteria</taxon>
        <taxon>Pseudomonadati</taxon>
        <taxon>Pseudomonadota</taxon>
        <taxon>Gammaproteobacteria</taxon>
        <taxon>Thiotrichales</taxon>
        <taxon>Thiotrichaceae</taxon>
        <taxon>Thiomargarita</taxon>
    </lineage>
</organism>
<comment type="caution">
    <text evidence="1">The sequence shown here is derived from an EMBL/GenBank/DDBJ whole genome shotgun (WGS) entry which is preliminary data.</text>
</comment>
<accession>A0A0A6P1M8</accession>
<keyword evidence="2" id="KW-1185">Reference proteome</keyword>
<dbReference type="AlphaFoldDB" id="A0A0A6P1M8"/>